<name>A0ACC0V172_9HYPO</name>
<comment type="caution">
    <text evidence="1">The sequence shown here is derived from an EMBL/GenBank/DDBJ whole genome shotgun (WGS) entry which is preliminary data.</text>
</comment>
<accession>A0ACC0V172</accession>
<protein>
    <submittedName>
        <fullName evidence="1">Uncharacterized protein</fullName>
    </submittedName>
</protein>
<evidence type="ECO:0000313" key="1">
    <source>
        <dbReference type="EMBL" id="KAI9900150.1"/>
    </source>
</evidence>
<reference evidence="1" key="1">
    <citation type="submission" date="2022-10" db="EMBL/GenBank/DDBJ databases">
        <title>Complete Genome of Trichothecium roseum strain YXFP-22015, a Plant Pathogen Isolated from Citrus.</title>
        <authorList>
            <person name="Wang Y."/>
            <person name="Zhu L."/>
        </authorList>
    </citation>
    <scope>NUCLEOTIDE SEQUENCE</scope>
    <source>
        <strain evidence="1">YXFP-22015</strain>
    </source>
</reference>
<proteinExistence type="predicted"/>
<sequence>MKDLLDMVAEDELDIRIIATLPAASARTYSDRPPSLEGLQQAACLLHQCLENTTIHSAPTDLRFNSHPTIL</sequence>
<dbReference type="Proteomes" id="UP001163324">
    <property type="component" value="Chromosome 4"/>
</dbReference>
<organism evidence="1 2">
    <name type="scientific">Trichothecium roseum</name>
    <dbReference type="NCBI Taxonomy" id="47278"/>
    <lineage>
        <taxon>Eukaryota</taxon>
        <taxon>Fungi</taxon>
        <taxon>Dikarya</taxon>
        <taxon>Ascomycota</taxon>
        <taxon>Pezizomycotina</taxon>
        <taxon>Sordariomycetes</taxon>
        <taxon>Hypocreomycetidae</taxon>
        <taxon>Hypocreales</taxon>
        <taxon>Hypocreales incertae sedis</taxon>
        <taxon>Trichothecium</taxon>
    </lineage>
</organism>
<gene>
    <name evidence="1" type="ORF">N3K66_004412</name>
</gene>
<keyword evidence="2" id="KW-1185">Reference proteome</keyword>
<dbReference type="EMBL" id="CM047943">
    <property type="protein sequence ID" value="KAI9900150.1"/>
    <property type="molecule type" value="Genomic_DNA"/>
</dbReference>
<evidence type="ECO:0000313" key="2">
    <source>
        <dbReference type="Proteomes" id="UP001163324"/>
    </source>
</evidence>